<evidence type="ECO:0000313" key="2">
    <source>
        <dbReference type="Proteomes" id="UP001054945"/>
    </source>
</evidence>
<evidence type="ECO:0000313" key="1">
    <source>
        <dbReference type="EMBL" id="GIZ00964.1"/>
    </source>
</evidence>
<proteinExistence type="predicted"/>
<gene>
    <name evidence="1" type="ORF">CEXT_702071</name>
</gene>
<sequence length="119" mass="13494">MGSQLILLYVFRIWRPYLVAWFKSASKLFSLTERISDVSEKERFSVSFLCACVQLLQCGNIHRILVLCSVSYSCGFSIGVNFLCRRPDPWEIEIVLLIAAPNLLTQSSHGEAPAARLQR</sequence>
<dbReference type="AlphaFoldDB" id="A0AAV4Y283"/>
<dbReference type="Proteomes" id="UP001054945">
    <property type="component" value="Unassembled WGS sequence"/>
</dbReference>
<dbReference type="EMBL" id="BPLR01001232">
    <property type="protein sequence ID" value="GIZ00964.1"/>
    <property type="molecule type" value="Genomic_DNA"/>
</dbReference>
<organism evidence="1 2">
    <name type="scientific">Caerostris extrusa</name>
    <name type="common">Bark spider</name>
    <name type="synonym">Caerostris bankana</name>
    <dbReference type="NCBI Taxonomy" id="172846"/>
    <lineage>
        <taxon>Eukaryota</taxon>
        <taxon>Metazoa</taxon>
        <taxon>Ecdysozoa</taxon>
        <taxon>Arthropoda</taxon>
        <taxon>Chelicerata</taxon>
        <taxon>Arachnida</taxon>
        <taxon>Araneae</taxon>
        <taxon>Araneomorphae</taxon>
        <taxon>Entelegynae</taxon>
        <taxon>Araneoidea</taxon>
        <taxon>Araneidae</taxon>
        <taxon>Caerostris</taxon>
    </lineage>
</organism>
<comment type="caution">
    <text evidence="1">The sequence shown here is derived from an EMBL/GenBank/DDBJ whole genome shotgun (WGS) entry which is preliminary data.</text>
</comment>
<reference evidence="1 2" key="1">
    <citation type="submission" date="2021-06" db="EMBL/GenBank/DDBJ databases">
        <title>Caerostris extrusa draft genome.</title>
        <authorList>
            <person name="Kono N."/>
            <person name="Arakawa K."/>
        </authorList>
    </citation>
    <scope>NUCLEOTIDE SEQUENCE [LARGE SCALE GENOMIC DNA]</scope>
</reference>
<keyword evidence="2" id="KW-1185">Reference proteome</keyword>
<accession>A0AAV4Y283</accession>
<protein>
    <submittedName>
        <fullName evidence="1">Uncharacterized protein</fullName>
    </submittedName>
</protein>
<name>A0AAV4Y283_CAEEX</name>